<evidence type="ECO:0000313" key="3">
    <source>
        <dbReference type="Proteomes" id="UP000193560"/>
    </source>
</evidence>
<keyword evidence="3" id="KW-1185">Reference proteome</keyword>
<dbReference type="EMBL" id="MCGE01000055">
    <property type="protein sequence ID" value="ORZ01994.1"/>
    <property type="molecule type" value="Genomic_DNA"/>
</dbReference>
<feature type="compositionally biased region" description="Basic residues" evidence="1">
    <location>
        <begin position="187"/>
        <end position="205"/>
    </location>
</feature>
<name>A0A1X2HR50_9FUNG</name>
<dbReference type="AlphaFoldDB" id="A0A1X2HR50"/>
<proteinExistence type="predicted"/>
<sequence length="205" mass="23561">MTSYWRRTELTTKSGKMGEKLFTFIAANASKVLIDHRDDASYHTTYGQFTKEQKLGLFYELYKLLKPHGINIDRAFNHWIKKSKAFKKIEENTTHSDGNTSISDSSVDNFNSSLTDDSFADSFRSCNQKEEIYEQQASQKIKLPSVTTHSSDEDAGYVIDGPQDQVRKPTPLKRRAINDYEPNNSRKATRTTRSSSKKKRFTKLL</sequence>
<gene>
    <name evidence="2" type="ORF">BCR42DRAFT_398867</name>
</gene>
<evidence type="ECO:0000256" key="1">
    <source>
        <dbReference type="SAM" id="MobiDB-lite"/>
    </source>
</evidence>
<protein>
    <submittedName>
        <fullName evidence="2">Uncharacterized protein</fullName>
    </submittedName>
</protein>
<reference evidence="2 3" key="1">
    <citation type="submission" date="2016-07" db="EMBL/GenBank/DDBJ databases">
        <title>Pervasive Adenine N6-methylation of Active Genes in Fungi.</title>
        <authorList>
            <consortium name="DOE Joint Genome Institute"/>
            <person name="Mondo S.J."/>
            <person name="Dannebaum R.O."/>
            <person name="Kuo R.C."/>
            <person name="Labutti K."/>
            <person name="Haridas S."/>
            <person name="Kuo A."/>
            <person name="Salamov A."/>
            <person name="Ahrendt S.R."/>
            <person name="Lipzen A."/>
            <person name="Sullivan W."/>
            <person name="Andreopoulos W.B."/>
            <person name="Clum A."/>
            <person name="Lindquist E."/>
            <person name="Daum C."/>
            <person name="Ramamoorthy G.K."/>
            <person name="Gryganskyi A."/>
            <person name="Culley D."/>
            <person name="Magnuson J.K."/>
            <person name="James T.Y."/>
            <person name="O'Malley M.A."/>
            <person name="Stajich J.E."/>
            <person name="Spatafora J.W."/>
            <person name="Visel A."/>
            <person name="Grigoriev I.V."/>
        </authorList>
    </citation>
    <scope>NUCLEOTIDE SEQUENCE [LARGE SCALE GENOMIC DNA]</scope>
    <source>
        <strain evidence="2 3">NRRL 1336</strain>
    </source>
</reference>
<evidence type="ECO:0000313" key="2">
    <source>
        <dbReference type="EMBL" id="ORZ01994.1"/>
    </source>
</evidence>
<dbReference type="Proteomes" id="UP000193560">
    <property type="component" value="Unassembled WGS sequence"/>
</dbReference>
<organism evidence="2 3">
    <name type="scientific">Absidia repens</name>
    <dbReference type="NCBI Taxonomy" id="90262"/>
    <lineage>
        <taxon>Eukaryota</taxon>
        <taxon>Fungi</taxon>
        <taxon>Fungi incertae sedis</taxon>
        <taxon>Mucoromycota</taxon>
        <taxon>Mucoromycotina</taxon>
        <taxon>Mucoromycetes</taxon>
        <taxon>Mucorales</taxon>
        <taxon>Cunninghamellaceae</taxon>
        <taxon>Absidia</taxon>
    </lineage>
</organism>
<comment type="caution">
    <text evidence="2">The sequence shown here is derived from an EMBL/GenBank/DDBJ whole genome shotgun (WGS) entry which is preliminary data.</text>
</comment>
<feature type="compositionally biased region" description="Polar residues" evidence="1">
    <location>
        <begin position="135"/>
        <end position="149"/>
    </location>
</feature>
<feature type="region of interest" description="Disordered" evidence="1">
    <location>
        <begin position="134"/>
        <end position="205"/>
    </location>
</feature>
<accession>A0A1X2HR50</accession>